<dbReference type="EMBL" id="AVOT02000465">
    <property type="protein sequence ID" value="MBW0462987.1"/>
    <property type="molecule type" value="Genomic_DNA"/>
</dbReference>
<proteinExistence type="predicted"/>
<evidence type="ECO:0000256" key="1">
    <source>
        <dbReference type="SAM" id="MobiDB-lite"/>
    </source>
</evidence>
<name>A0A9Q3GE74_9BASI</name>
<evidence type="ECO:0000313" key="2">
    <source>
        <dbReference type="EMBL" id="MBW0462987.1"/>
    </source>
</evidence>
<dbReference type="Proteomes" id="UP000765509">
    <property type="component" value="Unassembled WGS sequence"/>
</dbReference>
<sequence length="145" mass="16572">MSPVHLRNQPEHREGLFITRKPGRGHLGHSGGWKDTETNNSHSAIHFPNKQKSQTIGLEGYGLSSSAPPPPQRFFPMEDGQQWFKLASQLAELGASYQKICVKEIPFKDLMVITKGWHPTRKFRLLEERETRIKENQATIQAIEE</sequence>
<accession>A0A9Q3GE74</accession>
<gene>
    <name evidence="2" type="ORF">O181_002702</name>
</gene>
<protein>
    <submittedName>
        <fullName evidence="2">Uncharacterized protein</fullName>
    </submittedName>
</protein>
<comment type="caution">
    <text evidence="2">The sequence shown here is derived from an EMBL/GenBank/DDBJ whole genome shotgun (WGS) entry which is preliminary data.</text>
</comment>
<feature type="region of interest" description="Disordered" evidence="1">
    <location>
        <begin position="1"/>
        <end position="52"/>
    </location>
</feature>
<reference evidence="2" key="1">
    <citation type="submission" date="2021-03" db="EMBL/GenBank/DDBJ databases">
        <title>Draft genome sequence of rust myrtle Austropuccinia psidii MF-1, a brazilian biotype.</title>
        <authorList>
            <person name="Quecine M.C."/>
            <person name="Pachon D.M.R."/>
            <person name="Bonatelli M.L."/>
            <person name="Correr F.H."/>
            <person name="Franceschini L.M."/>
            <person name="Leite T.F."/>
            <person name="Margarido G.R.A."/>
            <person name="Almeida C.A."/>
            <person name="Ferrarezi J.A."/>
            <person name="Labate C.A."/>
        </authorList>
    </citation>
    <scope>NUCLEOTIDE SEQUENCE</scope>
    <source>
        <strain evidence="2">MF-1</strain>
    </source>
</reference>
<evidence type="ECO:0000313" key="3">
    <source>
        <dbReference type="Proteomes" id="UP000765509"/>
    </source>
</evidence>
<keyword evidence="3" id="KW-1185">Reference proteome</keyword>
<organism evidence="2 3">
    <name type="scientific">Austropuccinia psidii MF-1</name>
    <dbReference type="NCBI Taxonomy" id="1389203"/>
    <lineage>
        <taxon>Eukaryota</taxon>
        <taxon>Fungi</taxon>
        <taxon>Dikarya</taxon>
        <taxon>Basidiomycota</taxon>
        <taxon>Pucciniomycotina</taxon>
        <taxon>Pucciniomycetes</taxon>
        <taxon>Pucciniales</taxon>
        <taxon>Sphaerophragmiaceae</taxon>
        <taxon>Austropuccinia</taxon>
    </lineage>
</organism>
<dbReference type="AlphaFoldDB" id="A0A9Q3GE74"/>